<dbReference type="InterPro" id="IPR029062">
    <property type="entry name" value="Class_I_gatase-like"/>
</dbReference>
<evidence type="ECO:0000313" key="3">
    <source>
        <dbReference type="Proteomes" id="UP000321638"/>
    </source>
</evidence>
<evidence type="ECO:0000259" key="1">
    <source>
        <dbReference type="Pfam" id="PF00117"/>
    </source>
</evidence>
<dbReference type="Pfam" id="PF00117">
    <property type="entry name" value="GATase"/>
    <property type="match status" value="1"/>
</dbReference>
<dbReference type="PANTHER" id="PTHR42695">
    <property type="entry name" value="GLUTAMINE AMIDOTRANSFERASE YLR126C-RELATED"/>
    <property type="match status" value="1"/>
</dbReference>
<dbReference type="EMBL" id="VDUZ01000087">
    <property type="protein sequence ID" value="TXL69336.1"/>
    <property type="molecule type" value="Genomic_DNA"/>
</dbReference>
<dbReference type="GO" id="GO:0016740">
    <property type="term" value="F:transferase activity"/>
    <property type="evidence" value="ECO:0007669"/>
    <property type="project" value="UniProtKB-KW"/>
</dbReference>
<dbReference type="PROSITE" id="PS51273">
    <property type="entry name" value="GATASE_TYPE_1"/>
    <property type="match status" value="1"/>
</dbReference>
<sequence length="235" mass="24926">MRRTALAIRHVHFEDLGTFASTLADASYTVRYHDIDLHDLRALDPCEADLLLVLGGPVGVYETDTYPFLADEIDLLARRLAAGRATFGICLGAQLMARALGAAVAPTGIKEIGFSELALTPAGQRGPLRHLAGTPVLHWHGDAFAIPDGADHLAASAACANQAFAIGSRIMALQFHPEADCGPALERWLVGHAAELAAAGIDPRALRRDAGRFGAALSDAGRAMFGQWLQELGDE</sequence>
<gene>
    <name evidence="2" type="ORF">FHP25_39395</name>
</gene>
<dbReference type="Proteomes" id="UP000321638">
    <property type="component" value="Unassembled WGS sequence"/>
</dbReference>
<dbReference type="OrthoDB" id="7365442at2"/>
<dbReference type="GO" id="GO:0005829">
    <property type="term" value="C:cytosol"/>
    <property type="evidence" value="ECO:0007669"/>
    <property type="project" value="TreeGrafter"/>
</dbReference>
<organism evidence="2 3">
    <name type="scientific">Vineibacter terrae</name>
    <dbReference type="NCBI Taxonomy" id="2586908"/>
    <lineage>
        <taxon>Bacteria</taxon>
        <taxon>Pseudomonadati</taxon>
        <taxon>Pseudomonadota</taxon>
        <taxon>Alphaproteobacteria</taxon>
        <taxon>Hyphomicrobiales</taxon>
        <taxon>Vineibacter</taxon>
    </lineage>
</organism>
<dbReference type="InterPro" id="IPR044992">
    <property type="entry name" value="ChyE-like"/>
</dbReference>
<dbReference type="Gene3D" id="3.40.50.880">
    <property type="match status" value="1"/>
</dbReference>
<feature type="domain" description="Glutamine amidotransferase" evidence="1">
    <location>
        <begin position="26"/>
        <end position="186"/>
    </location>
</feature>
<dbReference type="AlphaFoldDB" id="A0A5C8P7X1"/>
<dbReference type="PANTHER" id="PTHR42695:SF5">
    <property type="entry name" value="GLUTAMINE AMIDOTRANSFERASE YLR126C-RELATED"/>
    <property type="match status" value="1"/>
</dbReference>
<dbReference type="InterPro" id="IPR017926">
    <property type="entry name" value="GATASE"/>
</dbReference>
<dbReference type="CDD" id="cd01741">
    <property type="entry name" value="GATase1_1"/>
    <property type="match status" value="1"/>
</dbReference>
<comment type="caution">
    <text evidence="2">The sequence shown here is derived from an EMBL/GenBank/DDBJ whole genome shotgun (WGS) entry which is preliminary data.</text>
</comment>
<dbReference type="SUPFAM" id="SSF52317">
    <property type="entry name" value="Class I glutamine amidotransferase-like"/>
    <property type="match status" value="1"/>
</dbReference>
<keyword evidence="2" id="KW-0808">Transferase</keyword>
<keyword evidence="3" id="KW-1185">Reference proteome</keyword>
<accession>A0A5C8P7X1</accession>
<keyword evidence="2" id="KW-0315">Glutamine amidotransferase</keyword>
<evidence type="ECO:0000313" key="2">
    <source>
        <dbReference type="EMBL" id="TXL69336.1"/>
    </source>
</evidence>
<dbReference type="RefSeq" id="WP_147852505.1">
    <property type="nucleotide sequence ID" value="NZ_VDUZ01000087.1"/>
</dbReference>
<name>A0A5C8P7X1_9HYPH</name>
<protein>
    <submittedName>
        <fullName evidence="2">Glutamine amidotransferase</fullName>
    </submittedName>
</protein>
<reference evidence="2 3" key="1">
    <citation type="submission" date="2019-06" db="EMBL/GenBank/DDBJ databases">
        <title>New taxonomy in bacterial strain CC-CFT640, isolated from vineyard.</title>
        <authorList>
            <person name="Lin S.-Y."/>
            <person name="Tsai C.-F."/>
            <person name="Young C.-C."/>
        </authorList>
    </citation>
    <scope>NUCLEOTIDE SEQUENCE [LARGE SCALE GENOMIC DNA]</scope>
    <source>
        <strain evidence="2 3">CC-CFT640</strain>
    </source>
</reference>
<dbReference type="NCBIfam" id="NF005458">
    <property type="entry name" value="PRK07053.1"/>
    <property type="match status" value="1"/>
</dbReference>
<proteinExistence type="predicted"/>